<dbReference type="RefSeq" id="WP_012725152.1">
    <property type="nucleotide sequence ID" value="NC_012669.1"/>
</dbReference>
<dbReference type="InterPro" id="IPR000524">
    <property type="entry name" value="Tscrpt_reg_HTH_GntR"/>
</dbReference>
<dbReference type="SMART" id="SM00345">
    <property type="entry name" value="HTH_GNTR"/>
    <property type="match status" value="1"/>
</dbReference>
<dbReference type="GO" id="GO:0003700">
    <property type="term" value="F:DNA-binding transcription factor activity"/>
    <property type="evidence" value="ECO:0007669"/>
    <property type="project" value="InterPro"/>
</dbReference>
<dbReference type="InterPro" id="IPR036390">
    <property type="entry name" value="WH_DNA-bd_sf"/>
</dbReference>
<dbReference type="Gene3D" id="1.10.10.10">
    <property type="entry name" value="Winged helix-like DNA-binding domain superfamily/Winged helix DNA-binding domain"/>
    <property type="match status" value="1"/>
</dbReference>
<evidence type="ECO:0000313" key="5">
    <source>
        <dbReference type="EMBL" id="ACQ78372.1"/>
    </source>
</evidence>
<reference evidence="5 6" key="1">
    <citation type="journal article" date="2009" name="Stand. Genomic Sci.">
        <title>Complete genome sequence of Beutenbergia cavernae type strain (HKI 0122).</title>
        <authorList>
            <person name="Land M."/>
            <person name="Pukall R."/>
            <person name="Abt B."/>
            <person name="Goker M."/>
            <person name="Rohde M."/>
            <person name="Glavina Del Rio T."/>
            <person name="Tice H."/>
            <person name="Copeland A."/>
            <person name="Cheng J.F."/>
            <person name="Lucas S."/>
            <person name="Chen F."/>
            <person name="Nolan M."/>
            <person name="Bruce D."/>
            <person name="Goodwin L."/>
            <person name="Pitluck S."/>
            <person name="Ivanova N."/>
            <person name="Mavromatis K."/>
            <person name="Ovchinnikova G."/>
            <person name="Pati A."/>
            <person name="Chen A."/>
            <person name="Palaniappan K."/>
            <person name="Hauser L."/>
            <person name="Chang Y.J."/>
            <person name="Jefferies C.C."/>
            <person name="Saunders E."/>
            <person name="Brettin T."/>
            <person name="Detter J.C."/>
            <person name="Han C."/>
            <person name="Chain P."/>
            <person name="Bristow J."/>
            <person name="Eisen J.A."/>
            <person name="Markowitz V."/>
            <person name="Hugenholtz P."/>
            <person name="Kyrpides N.C."/>
            <person name="Klenk H.P."/>
            <person name="Lapidus A."/>
        </authorList>
    </citation>
    <scope>NUCLEOTIDE SEQUENCE [LARGE SCALE GENOMIC DNA]</scope>
    <source>
        <strain evidence="6">ATCC BAA-8 / DSM 12333 / NBRC 16432</strain>
    </source>
</reference>
<evidence type="ECO:0000313" key="6">
    <source>
        <dbReference type="Proteomes" id="UP000007962"/>
    </source>
</evidence>
<evidence type="ECO:0000259" key="4">
    <source>
        <dbReference type="PROSITE" id="PS50949"/>
    </source>
</evidence>
<dbReference type="KEGG" id="bcv:Bcav_0107"/>
<dbReference type="AlphaFoldDB" id="C5BUZ8"/>
<dbReference type="Proteomes" id="UP000007962">
    <property type="component" value="Chromosome"/>
</dbReference>
<accession>C5BUZ8</accession>
<dbReference type="GO" id="GO:0003677">
    <property type="term" value="F:DNA binding"/>
    <property type="evidence" value="ECO:0007669"/>
    <property type="project" value="UniProtKB-KW"/>
</dbReference>
<dbReference type="OrthoDB" id="3192286at2"/>
<dbReference type="eggNOG" id="COG1725">
    <property type="taxonomic scope" value="Bacteria"/>
</dbReference>
<proteinExistence type="predicted"/>
<name>C5BUZ8_BEUC1</name>
<organism evidence="5 6">
    <name type="scientific">Beutenbergia cavernae (strain ATCC BAA-8 / DSM 12333 / CCUG 43141 / JCM 11478 / NBRC 16432 / NCIMB 13614 / HKI 0122)</name>
    <dbReference type="NCBI Taxonomy" id="471853"/>
    <lineage>
        <taxon>Bacteria</taxon>
        <taxon>Bacillati</taxon>
        <taxon>Actinomycetota</taxon>
        <taxon>Actinomycetes</taxon>
        <taxon>Micrococcales</taxon>
        <taxon>Beutenbergiaceae</taxon>
        <taxon>Beutenbergia</taxon>
    </lineage>
</organism>
<keyword evidence="2" id="KW-0238">DNA-binding</keyword>
<dbReference type="PANTHER" id="PTHR38445:SF7">
    <property type="entry name" value="GNTR-FAMILY TRANSCRIPTIONAL REGULATOR"/>
    <property type="match status" value="1"/>
</dbReference>
<keyword evidence="1" id="KW-0805">Transcription regulation</keyword>
<dbReference type="PANTHER" id="PTHR38445">
    <property type="entry name" value="HTH-TYPE TRANSCRIPTIONAL REPRESSOR YTRA"/>
    <property type="match status" value="1"/>
</dbReference>
<evidence type="ECO:0000256" key="3">
    <source>
        <dbReference type="ARBA" id="ARBA00023163"/>
    </source>
</evidence>
<dbReference type="STRING" id="471853.Bcav_0107"/>
<dbReference type="EMBL" id="CP001618">
    <property type="protein sequence ID" value="ACQ78372.1"/>
    <property type="molecule type" value="Genomic_DNA"/>
</dbReference>
<sequence length="126" mass="13640">MLRLDTASAVPFADQIAAQVRHGLVTGELRPGSRLPSARELGAMLDVNLHTVLRAYQQLRDEELLELRRGRGATIRAGAAVDRARLGELARDLLAEARRLGMTTDAVVALVRDAARTSPSSFGRTP</sequence>
<dbReference type="CDD" id="cd07377">
    <property type="entry name" value="WHTH_GntR"/>
    <property type="match status" value="1"/>
</dbReference>
<evidence type="ECO:0000256" key="2">
    <source>
        <dbReference type="ARBA" id="ARBA00023125"/>
    </source>
</evidence>
<keyword evidence="6" id="KW-1185">Reference proteome</keyword>
<protein>
    <submittedName>
        <fullName evidence="5">Transcriptional regulator, GntR family</fullName>
    </submittedName>
</protein>
<evidence type="ECO:0000256" key="1">
    <source>
        <dbReference type="ARBA" id="ARBA00023015"/>
    </source>
</evidence>
<dbReference type="Pfam" id="PF00392">
    <property type="entry name" value="GntR"/>
    <property type="match status" value="1"/>
</dbReference>
<feature type="domain" description="HTH gntR-type" evidence="4">
    <location>
        <begin position="10"/>
        <end position="78"/>
    </location>
</feature>
<dbReference type="InterPro" id="IPR036388">
    <property type="entry name" value="WH-like_DNA-bd_sf"/>
</dbReference>
<dbReference type="HOGENOM" id="CLU_017584_10_1_11"/>
<dbReference type="SUPFAM" id="SSF46785">
    <property type="entry name" value="Winged helix' DNA-binding domain"/>
    <property type="match status" value="1"/>
</dbReference>
<gene>
    <name evidence="5" type="ordered locus">Bcav_0107</name>
</gene>
<dbReference type="PROSITE" id="PS50949">
    <property type="entry name" value="HTH_GNTR"/>
    <property type="match status" value="1"/>
</dbReference>
<keyword evidence="3" id="KW-0804">Transcription</keyword>